<accession>A0ABR2MSH1</accession>
<evidence type="ECO:0000256" key="1">
    <source>
        <dbReference type="ARBA" id="ARBA00009176"/>
    </source>
</evidence>
<dbReference type="Gene3D" id="3.90.245.10">
    <property type="entry name" value="Ribonucleoside hydrolase-like"/>
    <property type="match status" value="2"/>
</dbReference>
<dbReference type="Proteomes" id="UP001412067">
    <property type="component" value="Unassembled WGS sequence"/>
</dbReference>
<reference evidence="4 5" key="1">
    <citation type="journal article" date="2022" name="Nat. Plants">
        <title>Genomes of leafy and leafless Platanthera orchids illuminate the evolution of mycoheterotrophy.</title>
        <authorList>
            <person name="Li M.H."/>
            <person name="Liu K.W."/>
            <person name="Li Z."/>
            <person name="Lu H.C."/>
            <person name="Ye Q.L."/>
            <person name="Zhang D."/>
            <person name="Wang J.Y."/>
            <person name="Li Y.F."/>
            <person name="Zhong Z.M."/>
            <person name="Liu X."/>
            <person name="Yu X."/>
            <person name="Liu D.K."/>
            <person name="Tu X.D."/>
            <person name="Liu B."/>
            <person name="Hao Y."/>
            <person name="Liao X.Y."/>
            <person name="Jiang Y.T."/>
            <person name="Sun W.H."/>
            <person name="Chen J."/>
            <person name="Chen Y.Q."/>
            <person name="Ai Y."/>
            <person name="Zhai J.W."/>
            <person name="Wu S.S."/>
            <person name="Zhou Z."/>
            <person name="Hsiao Y.Y."/>
            <person name="Wu W.L."/>
            <person name="Chen Y.Y."/>
            <person name="Lin Y.F."/>
            <person name="Hsu J.L."/>
            <person name="Li C.Y."/>
            <person name="Wang Z.W."/>
            <person name="Zhao X."/>
            <person name="Zhong W.Y."/>
            <person name="Ma X.K."/>
            <person name="Ma L."/>
            <person name="Huang J."/>
            <person name="Chen G.Z."/>
            <person name="Huang M.Z."/>
            <person name="Huang L."/>
            <person name="Peng D.H."/>
            <person name="Luo Y.B."/>
            <person name="Zou S.Q."/>
            <person name="Chen S.P."/>
            <person name="Lan S."/>
            <person name="Tsai W.C."/>
            <person name="Van de Peer Y."/>
            <person name="Liu Z.J."/>
        </authorList>
    </citation>
    <scope>NUCLEOTIDE SEQUENCE [LARGE SCALE GENOMIC DNA]</scope>
    <source>
        <strain evidence="4">Lor288</strain>
    </source>
</reference>
<dbReference type="EMBL" id="JBBWWR010000005">
    <property type="protein sequence ID" value="KAK8967093.1"/>
    <property type="molecule type" value="Genomic_DNA"/>
</dbReference>
<comment type="caution">
    <text evidence="4">The sequence shown here is derived from an EMBL/GenBank/DDBJ whole genome shotgun (WGS) entry which is preliminary data.</text>
</comment>
<dbReference type="Pfam" id="PF01156">
    <property type="entry name" value="IU_nuc_hydro"/>
    <property type="match status" value="2"/>
</dbReference>
<dbReference type="InterPro" id="IPR036452">
    <property type="entry name" value="Ribo_hydro-like"/>
</dbReference>
<evidence type="ECO:0000313" key="5">
    <source>
        <dbReference type="Proteomes" id="UP001412067"/>
    </source>
</evidence>
<comment type="similarity">
    <text evidence="1">Belongs to the IUNH family.</text>
</comment>
<dbReference type="PANTHER" id="PTHR46692:SF1">
    <property type="entry name" value="NUCLEOSIDE HYDROLASE 3-RELATED"/>
    <property type="match status" value="1"/>
</dbReference>
<feature type="domain" description="Inosine/uridine-preferring nucleoside hydrolase" evidence="3">
    <location>
        <begin position="30"/>
        <end position="368"/>
    </location>
</feature>
<dbReference type="InterPro" id="IPR001910">
    <property type="entry name" value="Inosine/uridine_hydrolase_dom"/>
</dbReference>
<dbReference type="SUPFAM" id="SSF53590">
    <property type="entry name" value="Nucleoside hydrolase"/>
    <property type="match status" value="2"/>
</dbReference>
<name>A0ABR2MSH1_9ASPA</name>
<dbReference type="PANTHER" id="PTHR46692">
    <property type="entry name" value="INOSINE-URIDINE PREFERRING NUCLEOSIDE HYDROLASE FAMILY PROTEIN"/>
    <property type="match status" value="1"/>
</dbReference>
<gene>
    <name evidence="4" type="ORF">KSP40_PGU010429</name>
</gene>
<evidence type="ECO:0000313" key="4">
    <source>
        <dbReference type="EMBL" id="KAK8967093.1"/>
    </source>
</evidence>
<evidence type="ECO:0000259" key="3">
    <source>
        <dbReference type="Pfam" id="PF01156"/>
    </source>
</evidence>
<protein>
    <recommendedName>
        <fullName evidence="3">Inosine/uridine-preferring nucleoside hydrolase domain-containing protein</fullName>
    </recommendedName>
</protein>
<keyword evidence="5" id="KW-1185">Reference proteome</keyword>
<organism evidence="4 5">
    <name type="scientific">Platanthera guangdongensis</name>
    <dbReference type="NCBI Taxonomy" id="2320717"/>
    <lineage>
        <taxon>Eukaryota</taxon>
        <taxon>Viridiplantae</taxon>
        <taxon>Streptophyta</taxon>
        <taxon>Embryophyta</taxon>
        <taxon>Tracheophyta</taxon>
        <taxon>Spermatophyta</taxon>
        <taxon>Magnoliopsida</taxon>
        <taxon>Liliopsida</taxon>
        <taxon>Asparagales</taxon>
        <taxon>Orchidaceae</taxon>
        <taxon>Orchidoideae</taxon>
        <taxon>Orchideae</taxon>
        <taxon>Orchidinae</taxon>
        <taxon>Platanthera</taxon>
    </lineage>
</organism>
<keyword evidence="2" id="KW-0732">Signal</keyword>
<evidence type="ECO:0000256" key="2">
    <source>
        <dbReference type="SAM" id="SignalP"/>
    </source>
</evidence>
<feature type="domain" description="Inosine/uridine-preferring nucleoside hydrolase" evidence="3">
    <location>
        <begin position="501"/>
        <end position="841"/>
    </location>
</feature>
<proteinExistence type="inferred from homology"/>
<sequence>MTRAIEGMWLLVLLGLLGLAASTSAGPHRILVDTDVAADDLLALLYLLKHNRSEFDLKAVTISANAWSNAGHAVNHVYDILYMMDRDDVLVGVGGDGGISNESAILPNVGGYLPLIEQGITTVGYCRYRQAILRGAGGILYSDSNSGIRRGFLPQGDRKYSPLSQPTAQQVIIDTVSAGPTTVFLLGSHTNFALFLMTNPQLKKNIKHIYIMGGGIRSKNPTGCCPKNAGSSCKPQQCGDRGNLFTSYASNPYAEYNIFVDPFAAYQVLHSGIPITLVPLDATNTIPLDYQFFMEFEHHQTTYEAQYCFQTLKILRDTWFDDRFYKSYFMWDSFTSGIALSDMRNAHKPNGGNMFAVMEYLNITVVTSNKPYGINDGSNPFFDGQAIPKFNLKKGGVHSGHVQMEPTDPFCLLERKRKGRCEDGYTKEVTGSEAVRIRVAKRSKANSEANSPLHQEYFKSFLDVLNLSQQRGRFSFATQFPYYEEVLYKPDFKNKKMGKPIVFDMDMSVGDFLALIFLLKVPVEVVNLKAILVSGNGWADGATIDIVYDILHMLGRDDIPVGLGDVTALETPTLGCKYVQAIPNGSGGFIDSDTLYGFARALPRSPRRLTAENSMNYGAPRNTDHPELRQPLALEVWESISREVNPNQKITILTNGPLTNIAKIIRSDENASSIIQSLYIVGGHIAEDYRDEGNLFTIPSNKYAEFNMYLDPLAAKTVFESGLDITLIPLHAQRQVTSFPTILKKLQLVDKTPELEFCEQLLSLLHRLQQDHQVYNHMDIFLGEILGAVFLVGQPYLDSQIQVKPINVMVGDLTTDGQLFFDEKNGKAVNILDNINSESFYIQFAKYLSEINQTAVIGSFEQQKQQWSSPPNRSSGAHSK</sequence>
<feature type="chain" id="PRO_5047403964" description="Inosine/uridine-preferring nucleoside hydrolase domain-containing protein" evidence="2">
    <location>
        <begin position="26"/>
        <end position="880"/>
    </location>
</feature>
<feature type="signal peptide" evidence="2">
    <location>
        <begin position="1"/>
        <end position="25"/>
    </location>
</feature>